<dbReference type="NCBIfam" id="NF009001">
    <property type="entry name" value="PRK12346.1"/>
    <property type="match status" value="1"/>
</dbReference>
<name>C5WCV8_9ENTR</name>
<evidence type="ECO:0000313" key="13">
    <source>
        <dbReference type="EMBL" id="BAH83164.1"/>
    </source>
</evidence>
<dbReference type="EMBL" id="AP010872">
    <property type="protein sequence ID" value="BAH83164.1"/>
    <property type="molecule type" value="Genomic_DNA"/>
</dbReference>
<dbReference type="GO" id="GO:0005975">
    <property type="term" value="P:carbohydrate metabolic process"/>
    <property type="evidence" value="ECO:0007669"/>
    <property type="project" value="InterPro"/>
</dbReference>
<dbReference type="FunFam" id="3.20.20.70:FF:000002">
    <property type="entry name" value="Transaldolase"/>
    <property type="match status" value="1"/>
</dbReference>
<dbReference type="Pfam" id="PF00923">
    <property type="entry name" value="TAL_FSA"/>
    <property type="match status" value="1"/>
</dbReference>
<dbReference type="EC" id="2.2.1.2" evidence="5 11"/>
<dbReference type="PANTHER" id="PTHR10683:SF18">
    <property type="entry name" value="TRANSALDOLASE"/>
    <property type="match status" value="1"/>
</dbReference>
<accession>C5WCV8</accession>
<comment type="pathway">
    <text evidence="3 11 12">Carbohydrate degradation; pentose phosphate pathway; D-glyceraldehyde 3-phosphate and beta-D-fructose 6-phosphate from D-ribose 5-phosphate and D-xylulose 5-phosphate (non-oxidative stage): step 2/3.</text>
</comment>
<proteinExistence type="inferred from homology"/>
<comment type="catalytic activity">
    <reaction evidence="10 11 12">
        <text>D-sedoheptulose 7-phosphate + D-glyceraldehyde 3-phosphate = D-erythrose 4-phosphate + beta-D-fructose 6-phosphate</text>
        <dbReference type="Rhea" id="RHEA:17053"/>
        <dbReference type="ChEBI" id="CHEBI:16897"/>
        <dbReference type="ChEBI" id="CHEBI:57483"/>
        <dbReference type="ChEBI" id="CHEBI:57634"/>
        <dbReference type="ChEBI" id="CHEBI:59776"/>
        <dbReference type="EC" id="2.2.1.2"/>
    </reaction>
</comment>
<dbReference type="InterPro" id="IPR013785">
    <property type="entry name" value="Aldolase_TIM"/>
</dbReference>
<dbReference type="InterPro" id="IPR018225">
    <property type="entry name" value="Transaldolase_AS"/>
</dbReference>
<dbReference type="NCBIfam" id="TIGR00874">
    <property type="entry name" value="talAB"/>
    <property type="match status" value="1"/>
</dbReference>
<dbReference type="InterPro" id="IPR001585">
    <property type="entry name" value="TAL/FSA"/>
</dbReference>
<keyword evidence="9 11" id="KW-0704">Schiff base</keyword>
<dbReference type="PROSITE" id="PS00958">
    <property type="entry name" value="TRANSALDOLASE_2"/>
    <property type="match status" value="1"/>
</dbReference>
<evidence type="ECO:0000256" key="7">
    <source>
        <dbReference type="ARBA" id="ARBA00022679"/>
    </source>
</evidence>
<protein>
    <recommendedName>
        <fullName evidence="5 11">Transaldolase</fullName>
        <ecNumber evidence="5 11">2.2.1.2</ecNumber>
    </recommendedName>
</protein>
<gene>
    <name evidence="13" type="primary">talB</name>
    <name evidence="11" type="synonym">tal</name>
    <name evidence="13" type="ORF">ICMP_310</name>
</gene>
<comment type="subcellular location">
    <subcellularLocation>
        <location evidence="2 11">Cytoplasm</location>
    </subcellularLocation>
</comment>
<keyword evidence="8 11" id="KW-0570">Pentose shunt</keyword>
<sequence length="322" mass="36525">MREKMMDKLTSLRQMTTIVADTSDISEIKHYKPQDVTTNPSLILNAVNIPEYRKLINKSIQFASKQSKNKIERIQIAAEILGVYIGIEILKLIPGRISTEIDAYYSYDIDNSIVKARNLIKHYNDAGISNNRILIKLAATWQGIRAAEQLEKEGINCNMTLLFSFAQARACAEAGVYLISPFVGRILDWHILNTDKKCYEPSEDPGVISVSKIYNYYKQYRYKTIVMGASFRNVNEIIELAGCDYLTISPILLKELSSTKGNVICKLASNNHAMKPRPEKITESEFLWQHNNNPMAVDKLAQGIRNFAVDQNKLKKIISSLI</sequence>
<dbReference type="KEGG" id="icp:ICMP_310"/>
<evidence type="ECO:0000256" key="10">
    <source>
        <dbReference type="ARBA" id="ARBA00048810"/>
    </source>
</evidence>
<dbReference type="UniPathway" id="UPA00115">
    <property type="reaction ID" value="UER00414"/>
</dbReference>
<dbReference type="Gene3D" id="3.20.20.70">
    <property type="entry name" value="Aldolase class I"/>
    <property type="match status" value="1"/>
</dbReference>
<evidence type="ECO:0000256" key="1">
    <source>
        <dbReference type="ARBA" id="ARBA00003518"/>
    </source>
</evidence>
<evidence type="ECO:0000256" key="5">
    <source>
        <dbReference type="ARBA" id="ARBA00013151"/>
    </source>
</evidence>
<feature type="active site" description="Schiff-base intermediate with substrate" evidence="11">
    <location>
        <position position="136"/>
    </location>
</feature>
<evidence type="ECO:0000256" key="6">
    <source>
        <dbReference type="ARBA" id="ARBA00022490"/>
    </source>
</evidence>
<dbReference type="InterPro" id="IPR004730">
    <property type="entry name" value="Transaldolase_1"/>
</dbReference>
<reference evidence="13 14" key="1">
    <citation type="journal article" date="2011" name="Genome Biol. Evol.">
        <title>Reductive evolution of bacterial genome in insect gut environment.</title>
        <authorList>
            <person name="Nikoh N."/>
            <person name="Hosokawa T."/>
            <person name="Ohshima K."/>
            <person name="Hattori M."/>
            <person name="Fukatsu T."/>
        </authorList>
    </citation>
    <scope>NUCLEOTIDE SEQUENCE [LARGE SCALE GENOMIC DNA]</scope>
    <source>
        <strain evidence="13 14">Mpkobe</strain>
    </source>
</reference>
<evidence type="ECO:0000256" key="3">
    <source>
        <dbReference type="ARBA" id="ARBA00004857"/>
    </source>
</evidence>
<dbReference type="Proteomes" id="UP000061704">
    <property type="component" value="Chromosome"/>
</dbReference>
<evidence type="ECO:0000256" key="9">
    <source>
        <dbReference type="ARBA" id="ARBA00023270"/>
    </source>
</evidence>
<organism evidence="13 14">
    <name type="scientific">Candidatus Ishikawaella capsulata Mpkobe</name>
    <dbReference type="NCBI Taxonomy" id="476281"/>
    <lineage>
        <taxon>Bacteria</taxon>
        <taxon>Pseudomonadati</taxon>
        <taxon>Pseudomonadota</taxon>
        <taxon>Gammaproteobacteria</taxon>
        <taxon>Enterobacterales</taxon>
        <taxon>Enterobacteriaceae</taxon>
        <taxon>Candidatus Ishikawella</taxon>
    </lineage>
</organism>
<dbReference type="PROSITE" id="PS01054">
    <property type="entry name" value="TRANSALDOLASE_1"/>
    <property type="match status" value="1"/>
</dbReference>
<dbReference type="AlphaFoldDB" id="C5WCV8"/>
<evidence type="ECO:0000256" key="11">
    <source>
        <dbReference type="HAMAP-Rule" id="MF_00492"/>
    </source>
</evidence>
<dbReference type="CDD" id="cd00957">
    <property type="entry name" value="Transaldolase_TalAB"/>
    <property type="match status" value="1"/>
</dbReference>
<keyword evidence="7 11" id="KW-0808">Transferase</keyword>
<dbReference type="HOGENOM" id="CLU_047470_0_1_6"/>
<evidence type="ECO:0000313" key="14">
    <source>
        <dbReference type="Proteomes" id="UP000061704"/>
    </source>
</evidence>
<dbReference type="GO" id="GO:0004801">
    <property type="term" value="F:transaldolase activity"/>
    <property type="evidence" value="ECO:0007669"/>
    <property type="project" value="UniProtKB-UniRule"/>
</dbReference>
<dbReference type="STRING" id="476281.ICMP_310"/>
<evidence type="ECO:0000256" key="8">
    <source>
        <dbReference type="ARBA" id="ARBA00023126"/>
    </source>
</evidence>
<dbReference type="GO" id="GO:0006098">
    <property type="term" value="P:pentose-phosphate shunt"/>
    <property type="evidence" value="ECO:0007669"/>
    <property type="project" value="UniProtKB-UniRule"/>
</dbReference>
<dbReference type="GO" id="GO:0005829">
    <property type="term" value="C:cytosol"/>
    <property type="evidence" value="ECO:0007669"/>
    <property type="project" value="TreeGrafter"/>
</dbReference>
<keyword evidence="6 11" id="KW-0963">Cytoplasm</keyword>
<evidence type="ECO:0000256" key="12">
    <source>
        <dbReference type="RuleBase" id="RU004155"/>
    </source>
</evidence>
<evidence type="ECO:0000256" key="4">
    <source>
        <dbReference type="ARBA" id="ARBA00008012"/>
    </source>
</evidence>
<keyword evidence="14" id="KW-1185">Reference proteome</keyword>
<dbReference type="SUPFAM" id="SSF51569">
    <property type="entry name" value="Aldolase"/>
    <property type="match status" value="1"/>
</dbReference>
<dbReference type="PANTHER" id="PTHR10683">
    <property type="entry name" value="TRANSALDOLASE"/>
    <property type="match status" value="1"/>
</dbReference>
<comment type="function">
    <text evidence="1 11 12">Transaldolase is important for the balance of metabolites in the pentose-phosphate pathway.</text>
</comment>
<dbReference type="HAMAP" id="MF_00492">
    <property type="entry name" value="Transaldolase_1"/>
    <property type="match status" value="1"/>
</dbReference>
<evidence type="ECO:0000256" key="2">
    <source>
        <dbReference type="ARBA" id="ARBA00004496"/>
    </source>
</evidence>
<comment type="similarity">
    <text evidence="4 11 12">Belongs to the transaldolase family. Type 1 subfamily.</text>
</comment>